<dbReference type="PROSITE" id="PS50404">
    <property type="entry name" value="GST_NTER"/>
    <property type="match status" value="1"/>
</dbReference>
<dbReference type="SUPFAM" id="SSF52833">
    <property type="entry name" value="Thioredoxin-like"/>
    <property type="match status" value="1"/>
</dbReference>
<keyword evidence="4" id="KW-1185">Reference proteome</keyword>
<dbReference type="PANTHER" id="PTHR44051:SF8">
    <property type="entry name" value="GLUTATHIONE S-TRANSFERASE GSTA"/>
    <property type="match status" value="1"/>
</dbReference>
<dbReference type="SUPFAM" id="SSF47616">
    <property type="entry name" value="GST C-terminal domain-like"/>
    <property type="match status" value="1"/>
</dbReference>
<name>A0A0J6SJ63_9HYPH</name>
<dbReference type="OrthoDB" id="9782992at2"/>
<dbReference type="RefSeq" id="WP_048453553.1">
    <property type="nucleotide sequence ID" value="NZ_JBNNPJ010000010.1"/>
</dbReference>
<dbReference type="SFLD" id="SFLDS00019">
    <property type="entry name" value="Glutathione_Transferase_(cytos"/>
    <property type="match status" value="1"/>
</dbReference>
<evidence type="ECO:0000259" key="2">
    <source>
        <dbReference type="PROSITE" id="PS50405"/>
    </source>
</evidence>
<dbReference type="PATRIC" id="fig|1187852.3.peg.2638"/>
<dbReference type="InterPro" id="IPR004045">
    <property type="entry name" value="Glutathione_S-Trfase_N"/>
</dbReference>
<gene>
    <name evidence="3" type="ORF">VQ03_24715</name>
</gene>
<dbReference type="CDD" id="cd00299">
    <property type="entry name" value="GST_C_family"/>
    <property type="match status" value="1"/>
</dbReference>
<protein>
    <submittedName>
        <fullName evidence="3">Glutathione S-transferase</fullName>
    </submittedName>
</protein>
<dbReference type="InterPro" id="IPR010987">
    <property type="entry name" value="Glutathione-S-Trfase_C-like"/>
</dbReference>
<reference evidence="3 4" key="1">
    <citation type="submission" date="2015-03" db="EMBL/GenBank/DDBJ databases">
        <title>Genome sequencing of Methylobacterium tarhaniae DSM 25844.</title>
        <authorList>
            <person name="Chaudhry V."/>
            <person name="Patil P.B."/>
        </authorList>
    </citation>
    <scope>NUCLEOTIDE SEQUENCE [LARGE SCALE GENOMIC DNA]</scope>
    <source>
        <strain evidence="3 4">DSM 25844</strain>
    </source>
</reference>
<dbReference type="InterPro" id="IPR004046">
    <property type="entry name" value="GST_C"/>
</dbReference>
<dbReference type="Gene3D" id="1.20.1050.10">
    <property type="match status" value="1"/>
</dbReference>
<dbReference type="InterPro" id="IPR040079">
    <property type="entry name" value="Glutathione_S-Trfase"/>
</dbReference>
<evidence type="ECO:0000313" key="3">
    <source>
        <dbReference type="EMBL" id="KMO33667.1"/>
    </source>
</evidence>
<dbReference type="PROSITE" id="PS50405">
    <property type="entry name" value="GST_CTER"/>
    <property type="match status" value="1"/>
</dbReference>
<dbReference type="Proteomes" id="UP000036449">
    <property type="component" value="Unassembled WGS sequence"/>
</dbReference>
<feature type="domain" description="GST C-terminal" evidence="2">
    <location>
        <begin position="82"/>
        <end position="207"/>
    </location>
</feature>
<evidence type="ECO:0000259" key="1">
    <source>
        <dbReference type="PROSITE" id="PS50404"/>
    </source>
</evidence>
<comment type="caution">
    <text evidence="3">The sequence shown here is derived from an EMBL/GenBank/DDBJ whole genome shotgun (WGS) entry which is preliminary data.</text>
</comment>
<dbReference type="EMBL" id="LABZ01000194">
    <property type="protein sequence ID" value="KMO33667.1"/>
    <property type="molecule type" value="Genomic_DNA"/>
</dbReference>
<accession>A0A0J6SJ63</accession>
<dbReference type="AlphaFoldDB" id="A0A0J6SJ63"/>
<dbReference type="Pfam" id="PF13417">
    <property type="entry name" value="GST_N_3"/>
    <property type="match status" value="1"/>
</dbReference>
<feature type="domain" description="GST N-terminal" evidence="1">
    <location>
        <begin position="1"/>
        <end position="77"/>
    </location>
</feature>
<dbReference type="InterPro" id="IPR036249">
    <property type="entry name" value="Thioredoxin-like_sf"/>
</dbReference>
<sequence length="207" mass="22973">MKLYGTSLSPFVRKVLVVLAEKGIEVRHVPLRFHDPDPRFRAASPFGKIPALEDEELRLADSSAIIHYLERKHPEPAMLPREARDLGRAIWFDELGDTELFPLLVKPFVQRVLRPQLMNQPCDEAVVAKCMTEELPRLFDYLEGVIDGPALVGGAFGLADISVATGFHNLHLAGEAVDAGRWPRLAAYVAAILERPSFKTAIAARQG</sequence>
<dbReference type="Pfam" id="PF14497">
    <property type="entry name" value="GST_C_3"/>
    <property type="match status" value="1"/>
</dbReference>
<dbReference type="Gene3D" id="3.40.30.10">
    <property type="entry name" value="Glutaredoxin"/>
    <property type="match status" value="1"/>
</dbReference>
<dbReference type="GO" id="GO:0016740">
    <property type="term" value="F:transferase activity"/>
    <property type="evidence" value="ECO:0007669"/>
    <property type="project" value="UniProtKB-KW"/>
</dbReference>
<keyword evidence="3" id="KW-0808">Transferase</keyword>
<evidence type="ECO:0000313" key="4">
    <source>
        <dbReference type="Proteomes" id="UP000036449"/>
    </source>
</evidence>
<proteinExistence type="predicted"/>
<organism evidence="3 4">
    <name type="scientific">Methylobacterium tarhaniae</name>
    <dbReference type="NCBI Taxonomy" id="1187852"/>
    <lineage>
        <taxon>Bacteria</taxon>
        <taxon>Pseudomonadati</taxon>
        <taxon>Pseudomonadota</taxon>
        <taxon>Alphaproteobacteria</taxon>
        <taxon>Hyphomicrobiales</taxon>
        <taxon>Methylobacteriaceae</taxon>
        <taxon>Methylobacterium</taxon>
    </lineage>
</organism>
<dbReference type="PANTHER" id="PTHR44051">
    <property type="entry name" value="GLUTATHIONE S-TRANSFERASE-RELATED"/>
    <property type="match status" value="1"/>
</dbReference>
<dbReference type="SFLD" id="SFLDG00358">
    <property type="entry name" value="Main_(cytGST)"/>
    <property type="match status" value="1"/>
</dbReference>
<dbReference type="CDD" id="cd00570">
    <property type="entry name" value="GST_N_family"/>
    <property type="match status" value="1"/>
</dbReference>
<dbReference type="InterPro" id="IPR036282">
    <property type="entry name" value="Glutathione-S-Trfase_C_sf"/>
</dbReference>